<evidence type="ECO:0000259" key="3">
    <source>
        <dbReference type="SMART" id="SM00244"/>
    </source>
</evidence>
<evidence type="ECO:0000256" key="1">
    <source>
        <dbReference type="ARBA" id="ARBA00004167"/>
    </source>
</evidence>
<comment type="caution">
    <text evidence="4">The sequence shown here is derived from an EMBL/GenBank/DDBJ whole genome shotgun (WGS) entry which is preliminary data.</text>
</comment>
<dbReference type="Gene3D" id="3.30.479.30">
    <property type="entry name" value="Band 7 domain"/>
    <property type="match status" value="1"/>
</dbReference>
<name>A0A7X3G5C3_9BURK</name>
<dbReference type="Proteomes" id="UP000443353">
    <property type="component" value="Unassembled WGS sequence"/>
</dbReference>
<organism evidence="4 5">
    <name type="scientific">Massilia cellulosiltytica</name>
    <dbReference type="NCBI Taxonomy" id="2683234"/>
    <lineage>
        <taxon>Bacteria</taxon>
        <taxon>Pseudomonadati</taxon>
        <taxon>Pseudomonadota</taxon>
        <taxon>Betaproteobacteria</taxon>
        <taxon>Burkholderiales</taxon>
        <taxon>Oxalobacteraceae</taxon>
        <taxon>Telluria group</taxon>
        <taxon>Massilia</taxon>
    </lineage>
</organism>
<dbReference type="SMART" id="SM00244">
    <property type="entry name" value="PHB"/>
    <property type="match status" value="1"/>
</dbReference>
<evidence type="ECO:0000313" key="5">
    <source>
        <dbReference type="Proteomes" id="UP000443353"/>
    </source>
</evidence>
<evidence type="ECO:0000256" key="2">
    <source>
        <dbReference type="SAM" id="Coils"/>
    </source>
</evidence>
<keyword evidence="5" id="KW-1185">Reference proteome</keyword>
<dbReference type="InterPro" id="IPR036013">
    <property type="entry name" value="Band_7/SPFH_dom_sf"/>
</dbReference>
<keyword evidence="2" id="KW-0175">Coiled coil</keyword>
<evidence type="ECO:0000313" key="4">
    <source>
        <dbReference type="EMBL" id="MVW63967.1"/>
    </source>
</evidence>
<comment type="subcellular location">
    <subcellularLocation>
        <location evidence="1">Membrane</location>
        <topology evidence="1">Single-pass membrane protein</topology>
    </subcellularLocation>
</comment>
<dbReference type="Pfam" id="PF01145">
    <property type="entry name" value="Band_7"/>
    <property type="match status" value="1"/>
</dbReference>
<reference evidence="4 5" key="1">
    <citation type="submission" date="2019-12" db="EMBL/GenBank/DDBJ databases">
        <authorList>
            <person name="Li C."/>
            <person name="Zhao J."/>
        </authorList>
    </citation>
    <scope>NUCLEOTIDE SEQUENCE [LARGE SCALE GENOMIC DNA]</scope>
    <source>
        <strain evidence="4 5">NEAU-DD11</strain>
    </source>
</reference>
<gene>
    <name evidence="4" type="ORF">GPY61_28965</name>
</gene>
<dbReference type="PANTHER" id="PTHR23222:SF0">
    <property type="entry name" value="PROHIBITIN 1"/>
    <property type="match status" value="1"/>
</dbReference>
<feature type="domain" description="Band 7" evidence="3">
    <location>
        <begin position="26"/>
        <end position="187"/>
    </location>
</feature>
<feature type="coiled-coil region" evidence="2">
    <location>
        <begin position="186"/>
        <end position="224"/>
    </location>
</feature>
<proteinExistence type="predicted"/>
<dbReference type="CDD" id="cd03401">
    <property type="entry name" value="SPFH_prohibitin"/>
    <property type="match status" value="1"/>
</dbReference>
<dbReference type="InterPro" id="IPR000163">
    <property type="entry name" value="Prohibitin"/>
</dbReference>
<sequence length="270" mass="29772">MNRVSLNAGVKLVIAVVVLILLFALAPFGTVPAGHRGVMTTFGSPSDQVLSEGIHFRVPIAQKLNLVNVSIQKGEGDGDAASRDLQTVHTRVALNYHVRPDAAMTVFRDLGNEPGQRIIIPAVQEAVKAVTARFTAEELIAKRTEVRDQIVTQLRERLARHGIVVDEFSIVNFNFSRSFNEAIEAKTTAEQLKLKAERDLQRIEVEAKQRVAQARAEAESLAVQRQQVTPELIRLREMENQRMAIEKWDGKLPSVAGGAVPFINVSNGVK</sequence>
<protein>
    <submittedName>
        <fullName evidence="4">Prohibitin family protein</fullName>
    </submittedName>
</protein>
<dbReference type="InterPro" id="IPR001107">
    <property type="entry name" value="Band_7"/>
</dbReference>
<dbReference type="PANTHER" id="PTHR23222">
    <property type="entry name" value="PROHIBITIN"/>
    <property type="match status" value="1"/>
</dbReference>
<dbReference type="RefSeq" id="WP_056126330.1">
    <property type="nucleotide sequence ID" value="NZ_CP168562.1"/>
</dbReference>
<dbReference type="EMBL" id="WSES01000010">
    <property type="protein sequence ID" value="MVW63967.1"/>
    <property type="molecule type" value="Genomic_DNA"/>
</dbReference>
<accession>A0A7X3G5C3</accession>
<dbReference type="SUPFAM" id="SSF117892">
    <property type="entry name" value="Band 7/SPFH domain"/>
    <property type="match status" value="1"/>
</dbReference>
<dbReference type="PRINTS" id="PR00679">
    <property type="entry name" value="PROHIBITIN"/>
</dbReference>
<dbReference type="AlphaFoldDB" id="A0A7X3G5C3"/>
<dbReference type="GO" id="GO:0016020">
    <property type="term" value="C:membrane"/>
    <property type="evidence" value="ECO:0007669"/>
    <property type="project" value="UniProtKB-SubCell"/>
</dbReference>